<feature type="region of interest" description="Disordered" evidence="1">
    <location>
        <begin position="363"/>
        <end position="432"/>
    </location>
</feature>
<evidence type="ECO:0000313" key="4">
    <source>
        <dbReference type="Proteomes" id="UP000009027"/>
    </source>
</evidence>
<feature type="region of interest" description="Disordered" evidence="1">
    <location>
        <begin position="219"/>
        <end position="246"/>
    </location>
</feature>
<proteinExistence type="predicted"/>
<evidence type="ECO:0000256" key="1">
    <source>
        <dbReference type="SAM" id="MobiDB-lite"/>
    </source>
</evidence>
<evidence type="ECO:0000313" key="3">
    <source>
        <dbReference type="EMBL" id="CCD19037.1"/>
    </source>
</evidence>
<dbReference type="VEuPathDB" id="TriTrypDB:TvY486_0017470"/>
<organism evidence="3 4">
    <name type="scientific">Trypanosoma vivax (strain Y486)</name>
    <dbReference type="NCBI Taxonomy" id="1055687"/>
    <lineage>
        <taxon>Eukaryota</taxon>
        <taxon>Discoba</taxon>
        <taxon>Euglenozoa</taxon>
        <taxon>Kinetoplastea</taxon>
        <taxon>Metakinetoplastina</taxon>
        <taxon>Trypanosomatida</taxon>
        <taxon>Trypanosomatidae</taxon>
        <taxon>Trypanosoma</taxon>
        <taxon>Duttonella</taxon>
    </lineage>
</organism>
<protein>
    <recommendedName>
        <fullName evidence="5">Trypanosome variant surface glycoprotein B-type N-terminal domain-containing protein</fullName>
    </recommendedName>
</protein>
<name>F9WNC0_TRYVY</name>
<dbReference type="AlphaFoldDB" id="F9WNC0"/>
<reference evidence="3 4" key="1">
    <citation type="journal article" date="2012" name="Proc. Natl. Acad. Sci. U.S.A.">
        <title>Antigenic diversity is generated by distinct evolutionary mechanisms in African trypanosome species.</title>
        <authorList>
            <person name="Jackson A.P."/>
            <person name="Berry A."/>
            <person name="Aslett M."/>
            <person name="Allison H.C."/>
            <person name="Burton P."/>
            <person name="Vavrova-Anderson J."/>
            <person name="Brown R."/>
            <person name="Browne H."/>
            <person name="Corton N."/>
            <person name="Hauser H."/>
            <person name="Gamble J."/>
            <person name="Gilderthorp R."/>
            <person name="Marcello L."/>
            <person name="McQuillan J."/>
            <person name="Otto T.D."/>
            <person name="Quail M.A."/>
            <person name="Sanders M.J."/>
            <person name="van Tonder A."/>
            <person name="Ginger M.L."/>
            <person name="Field M.C."/>
            <person name="Barry J.D."/>
            <person name="Hertz-Fowler C."/>
            <person name="Berriman M."/>
        </authorList>
    </citation>
    <scope>NUCLEOTIDE SEQUENCE</scope>
    <source>
        <strain evidence="3 4">Y486</strain>
    </source>
</reference>
<feature type="compositionally biased region" description="Basic and acidic residues" evidence="1">
    <location>
        <begin position="374"/>
        <end position="385"/>
    </location>
</feature>
<dbReference type="EMBL" id="CAEX01002438">
    <property type="protein sequence ID" value="CCD19037.1"/>
    <property type="molecule type" value="Genomic_DNA"/>
</dbReference>
<keyword evidence="4" id="KW-1185">Reference proteome</keyword>
<feature type="compositionally biased region" description="Polar residues" evidence="1">
    <location>
        <begin position="232"/>
        <end position="242"/>
    </location>
</feature>
<evidence type="ECO:0008006" key="5">
    <source>
        <dbReference type="Google" id="ProtNLM"/>
    </source>
</evidence>
<feature type="chain" id="PRO_5003395216" description="Trypanosome variant surface glycoprotein B-type N-terminal domain-containing protein" evidence="2">
    <location>
        <begin position="19"/>
        <end position="465"/>
    </location>
</feature>
<feature type="signal peptide" evidence="2">
    <location>
        <begin position="1"/>
        <end position="18"/>
    </location>
</feature>
<accession>F9WNC0</accession>
<sequence>MLGKALLCLAAVLAVASGARVAEAGAAKGIKRGSAQGACALAKVLDGAGDAAVAAAAAAAKKAQQSAAWVKEALDEARRQGVAHSETVKAIADKAQEVTQVAGLVGAAAALLGVEASTWSGRIVTTIEALGAISGSAASSGKLCIDKDGEDEATADSTQDTQYAGQLCDTVKLTANMAAALIDNDMDLDAAIAKAAKGADSFGNNNHATLLGAILQNTNTPTTLKSPEATRTGHTTGDSSNDGKACPWTVYRGKSSGTQAGIIPKSSGAERTVTLGALWTITPAQHTASTNTDGPNNGGSGKDSAIAIFATAQQTWTSIRNRAAELNANLTSLQRLCAADWQACAAPDTHGRKRLAEAIKRERENAAKATHAKTKGDGRNTRDAETGTGVADASAAEAKSGEAGQQNSEEDKHGKQGGPGPAQRGASQKEQATPVCALAMARALCVSASLRAEDRISTRAEQKRQ</sequence>
<gene>
    <name evidence="3" type="ORF">TvY486_0017470</name>
</gene>
<keyword evidence="2" id="KW-0732">Signal</keyword>
<feature type="compositionally biased region" description="Low complexity" evidence="1">
    <location>
        <begin position="391"/>
        <end position="404"/>
    </location>
</feature>
<dbReference type="Proteomes" id="UP000009027">
    <property type="component" value="Unassembled WGS sequence"/>
</dbReference>
<evidence type="ECO:0000256" key="2">
    <source>
        <dbReference type="SAM" id="SignalP"/>
    </source>
</evidence>